<dbReference type="PANTHER" id="PTHR48104:SF30">
    <property type="entry name" value="METACASPASE-1"/>
    <property type="match status" value="1"/>
</dbReference>
<dbReference type="PROSITE" id="PS00109">
    <property type="entry name" value="PROTEIN_KINASE_TYR"/>
    <property type="match status" value="1"/>
</dbReference>
<dbReference type="GO" id="GO:0004672">
    <property type="term" value="F:protein kinase activity"/>
    <property type="evidence" value="ECO:0007669"/>
    <property type="project" value="InterPro"/>
</dbReference>
<evidence type="ECO:0000313" key="6">
    <source>
        <dbReference type="Proteomes" id="UP001175227"/>
    </source>
</evidence>
<feature type="compositionally biased region" description="Low complexity" evidence="2">
    <location>
        <begin position="561"/>
        <end position="581"/>
    </location>
</feature>
<dbReference type="InterPro" id="IPR011600">
    <property type="entry name" value="Pept_C14_caspase"/>
</dbReference>
<dbReference type="Gene3D" id="3.40.50.1460">
    <property type="match status" value="1"/>
</dbReference>
<evidence type="ECO:0000259" key="4">
    <source>
        <dbReference type="Pfam" id="PF17667"/>
    </source>
</evidence>
<dbReference type="Pfam" id="PF17667">
    <property type="entry name" value="Pkinase_fungal"/>
    <property type="match status" value="2"/>
</dbReference>
<dbReference type="GO" id="GO:0005737">
    <property type="term" value="C:cytoplasm"/>
    <property type="evidence" value="ECO:0007669"/>
    <property type="project" value="TreeGrafter"/>
</dbReference>
<organism evidence="5 6">
    <name type="scientific">Armillaria novae-zelandiae</name>
    <dbReference type="NCBI Taxonomy" id="153914"/>
    <lineage>
        <taxon>Eukaryota</taxon>
        <taxon>Fungi</taxon>
        <taxon>Dikarya</taxon>
        <taxon>Basidiomycota</taxon>
        <taxon>Agaricomycotina</taxon>
        <taxon>Agaricomycetes</taxon>
        <taxon>Agaricomycetidae</taxon>
        <taxon>Agaricales</taxon>
        <taxon>Marasmiineae</taxon>
        <taxon>Physalacriaceae</taxon>
        <taxon>Armillaria</taxon>
    </lineage>
</organism>
<dbReference type="InterPro" id="IPR011009">
    <property type="entry name" value="Kinase-like_dom_sf"/>
</dbReference>
<evidence type="ECO:0000259" key="3">
    <source>
        <dbReference type="Pfam" id="PF00656"/>
    </source>
</evidence>
<evidence type="ECO:0000256" key="1">
    <source>
        <dbReference type="ARBA" id="ARBA00009005"/>
    </source>
</evidence>
<evidence type="ECO:0000313" key="5">
    <source>
        <dbReference type="EMBL" id="KAK0470505.1"/>
    </source>
</evidence>
<evidence type="ECO:0000256" key="2">
    <source>
        <dbReference type="SAM" id="MobiDB-lite"/>
    </source>
</evidence>
<feature type="domain" description="Fungal-type protein kinase" evidence="4">
    <location>
        <begin position="127"/>
        <end position="308"/>
    </location>
</feature>
<dbReference type="AlphaFoldDB" id="A0AA39U9F3"/>
<feature type="region of interest" description="Disordered" evidence="2">
    <location>
        <begin position="545"/>
        <end position="606"/>
    </location>
</feature>
<dbReference type="PANTHER" id="PTHR48104">
    <property type="entry name" value="METACASPASE-4"/>
    <property type="match status" value="1"/>
</dbReference>
<dbReference type="Proteomes" id="UP001175227">
    <property type="component" value="Unassembled WGS sequence"/>
</dbReference>
<dbReference type="EMBL" id="JAUEPR010000063">
    <property type="protein sequence ID" value="KAK0470505.1"/>
    <property type="molecule type" value="Genomic_DNA"/>
</dbReference>
<feature type="domain" description="Peptidase C14 caspase" evidence="3">
    <location>
        <begin position="759"/>
        <end position="1025"/>
    </location>
</feature>
<proteinExistence type="inferred from homology"/>
<dbReference type="InterPro" id="IPR008266">
    <property type="entry name" value="Tyr_kinase_AS"/>
</dbReference>
<gene>
    <name evidence="5" type="ORF">IW261DRAFT_1573126</name>
</gene>
<dbReference type="Gene3D" id="1.10.510.10">
    <property type="entry name" value="Transferase(Phosphotransferase) domain 1"/>
    <property type="match status" value="1"/>
</dbReference>
<reference evidence="5" key="1">
    <citation type="submission" date="2023-06" db="EMBL/GenBank/DDBJ databases">
        <authorList>
            <consortium name="Lawrence Berkeley National Laboratory"/>
            <person name="Ahrendt S."/>
            <person name="Sahu N."/>
            <person name="Indic B."/>
            <person name="Wong-Bajracharya J."/>
            <person name="Merenyi Z."/>
            <person name="Ke H.-M."/>
            <person name="Monk M."/>
            <person name="Kocsube S."/>
            <person name="Drula E."/>
            <person name="Lipzen A."/>
            <person name="Balint B."/>
            <person name="Henrissat B."/>
            <person name="Andreopoulos B."/>
            <person name="Martin F.M."/>
            <person name="Harder C.B."/>
            <person name="Rigling D."/>
            <person name="Ford K.L."/>
            <person name="Foster G.D."/>
            <person name="Pangilinan J."/>
            <person name="Papanicolaou A."/>
            <person name="Barry K."/>
            <person name="LaButti K."/>
            <person name="Viragh M."/>
            <person name="Koriabine M."/>
            <person name="Yan M."/>
            <person name="Riley R."/>
            <person name="Champramary S."/>
            <person name="Plett K.L."/>
            <person name="Tsai I.J."/>
            <person name="Slot J."/>
            <person name="Sipos G."/>
            <person name="Plett J."/>
            <person name="Nagy L.G."/>
            <person name="Grigoriev I.V."/>
        </authorList>
    </citation>
    <scope>NUCLEOTIDE SEQUENCE</scope>
    <source>
        <strain evidence="5">ICMP 16352</strain>
    </source>
</reference>
<dbReference type="InterPro" id="IPR050452">
    <property type="entry name" value="Metacaspase"/>
</dbReference>
<comment type="similarity">
    <text evidence="1">Belongs to the peptidase C14B family.</text>
</comment>
<dbReference type="SUPFAM" id="SSF56112">
    <property type="entry name" value="Protein kinase-like (PK-like)"/>
    <property type="match status" value="1"/>
</dbReference>
<feature type="domain" description="Fungal-type protein kinase" evidence="4">
    <location>
        <begin position="316"/>
        <end position="433"/>
    </location>
</feature>
<protein>
    <submittedName>
        <fullName evidence="5">Caspase domain-containing protein</fullName>
    </submittedName>
</protein>
<dbReference type="GO" id="GO:0004197">
    <property type="term" value="F:cysteine-type endopeptidase activity"/>
    <property type="evidence" value="ECO:0007669"/>
    <property type="project" value="InterPro"/>
</dbReference>
<name>A0AA39U9F3_9AGAR</name>
<keyword evidence="6" id="KW-1185">Reference proteome</keyword>
<dbReference type="GO" id="GO:0006508">
    <property type="term" value="P:proteolysis"/>
    <property type="evidence" value="ECO:0007669"/>
    <property type="project" value="InterPro"/>
</dbReference>
<accession>A0AA39U9F3</accession>
<sequence>MEDHWIGPVPVEEFLEEHMGTSDGPFTLRSPSHLHDIFQRTKAPGEYRNEKAYTKAVASVIQSAPDLMPRFKSVLGGDTMFVYKSDFDTQSRPAQWSKAKLFLEFTRVSSVYGFEDDERRKEWATQTDATSKKCHSQIGTYAANTLNSQHRRHLFSLSLGPDGVRFFKWERTYTLISRAFDLSTDGEYLVEFLHRFSTMTDGDRGFEETVTVATEEERAVIAGPALATPYNISGRAALDLLVYDIRTKTFCFLKDSWRDVNLPEESDISRTLNNAGVRNHVPTVVCGGVVRGQKTASQKYINAPWNRGAHPKEVWHPVRKFKSSKQLTRVVYEAFVGHKDAFTKCRILHRDVSAGNILIVYDGKVPEDIHDGGGRGVLNDWDMALHVDELDKPARQAERTGTWQFMSIALLRQTTKRHEPQDDFESFIYVMLYLGLRYMAHNQDRSGLRNLTTTIFDAGIDVGKGGWQGGHVKFSLVHSHSMLGSDGCSVSLPKWRLPAPPQDNTLKIVDEPMQATLYDHSLLESVWKRALELDGWLENDRAIHRPPQNACGIRPSTNNTLPSSRLPLSSSDGLLSRSMSPPGGLSRQTLQRGRVQGVNAPRSRAATTVSPDRTVIYLKPVFNPATLWDVVVDPDGNEEAFCQLCNDSLGRESVFLQSDAISFELEQLSEEIRLLEEVELGIVEQEGISREDVDPIAILSKAKNKPLRNGDYLLAVADLHKLRDLRRQYSRAQRNLPVDLEICPSPSGDPHRVDASRFWAVLIGINEYLSYPLHGSVPDVQLMEKYLTEDLGVPTSRIQLLVGSNEHLSPEDPMNPSRAHIVGTLLSLITNPEIAYDDNIIIYYSGHGSYYPPHAEEDSETDYIETLCPIDRDTPGENGKPVPDISDREFNTILSLIAQEKGHHITVILDCCHSGGVCRDIPELGARTSPPMTRATPQDMLLTGEKNLIPHASYRSILGNDWHPDIDSHVVLAACREYQYAKAKKVRRADGTVTGYIGIFTDSLVRVLRSGNYKKDTTYAQLLRYFDKTSHQTPVVAGKYKHARLWYQA</sequence>
<dbReference type="Pfam" id="PF00656">
    <property type="entry name" value="Peptidase_C14"/>
    <property type="match status" value="1"/>
</dbReference>
<comment type="caution">
    <text evidence="5">The sequence shown here is derived from an EMBL/GenBank/DDBJ whole genome shotgun (WGS) entry which is preliminary data.</text>
</comment>
<dbReference type="InterPro" id="IPR040976">
    <property type="entry name" value="Pkinase_fungal"/>
</dbReference>